<dbReference type="PANTHER" id="PTHR47683:SF3">
    <property type="entry name" value="RIBOSOMAL LARGE SUBUNIT PSEUDOURIDINE SYNTHASE B"/>
    <property type="match status" value="1"/>
</dbReference>
<keyword evidence="14" id="KW-1185">Reference proteome</keyword>
<evidence type="ECO:0000256" key="7">
    <source>
        <dbReference type="PROSITE-ProRule" id="PRU00182"/>
    </source>
</evidence>
<evidence type="ECO:0000313" key="12">
    <source>
        <dbReference type="EMBL" id="QPT44215.1"/>
    </source>
</evidence>
<gene>
    <name evidence="11" type="ORF">A7456_08450</name>
    <name evidence="12" type="ORF">I6G26_09140</name>
</gene>
<dbReference type="InterPro" id="IPR036986">
    <property type="entry name" value="S4_RNA-bd_sf"/>
</dbReference>
<keyword evidence="3 7" id="KW-0694">RNA-binding</keyword>
<dbReference type="FunFam" id="3.30.70.580:FF:000009">
    <property type="entry name" value="Pseudouridine synthase"/>
    <property type="match status" value="1"/>
</dbReference>
<organism evidence="11 13">
    <name type="scientific">Moraxella nonliquefaciens</name>
    <dbReference type="NCBI Taxonomy" id="478"/>
    <lineage>
        <taxon>Bacteria</taxon>
        <taxon>Pseudomonadati</taxon>
        <taxon>Pseudomonadota</taxon>
        <taxon>Gammaproteobacteria</taxon>
        <taxon>Moraxellales</taxon>
        <taxon>Moraxellaceae</taxon>
        <taxon>Moraxella</taxon>
    </lineage>
</organism>
<protein>
    <recommendedName>
        <fullName evidence="8">Pseudouridine synthase</fullName>
        <ecNumber evidence="8">5.4.99.-</ecNumber>
    </recommendedName>
</protein>
<dbReference type="AlphaFoldDB" id="A0A1B8QS45"/>
<dbReference type="CDD" id="cd02556">
    <property type="entry name" value="PseudoU_synth_RluB"/>
    <property type="match status" value="1"/>
</dbReference>
<feature type="domain" description="RNA-binding S4" evidence="10">
    <location>
        <begin position="21"/>
        <end position="80"/>
    </location>
</feature>
<dbReference type="PROSITE" id="PS01149">
    <property type="entry name" value="PSI_RSU"/>
    <property type="match status" value="1"/>
</dbReference>
<comment type="similarity">
    <text evidence="1 8">Belongs to the pseudouridine synthase RsuA family.</text>
</comment>
<dbReference type="EC" id="5.4.99.-" evidence="8"/>
<dbReference type="Proteomes" id="UP000594834">
    <property type="component" value="Chromosome"/>
</dbReference>
<dbReference type="SUPFAM" id="SSF55174">
    <property type="entry name" value="Alpha-L RNA-binding motif"/>
    <property type="match status" value="1"/>
</dbReference>
<dbReference type="GO" id="GO:0003723">
    <property type="term" value="F:RNA binding"/>
    <property type="evidence" value="ECO:0007669"/>
    <property type="project" value="UniProtKB-KW"/>
</dbReference>
<feature type="region of interest" description="Disordered" evidence="9">
    <location>
        <begin position="1"/>
        <end position="20"/>
    </location>
</feature>
<dbReference type="GO" id="GO:0160139">
    <property type="term" value="F:23S rRNA pseudouridine(2605) synthase activity"/>
    <property type="evidence" value="ECO:0007669"/>
    <property type="project" value="UniProtKB-EC"/>
</dbReference>
<dbReference type="InterPro" id="IPR020103">
    <property type="entry name" value="PsdUridine_synth_cat_dom_sf"/>
</dbReference>
<evidence type="ECO:0000256" key="1">
    <source>
        <dbReference type="ARBA" id="ARBA00008348"/>
    </source>
</evidence>
<dbReference type="InterPro" id="IPR020094">
    <property type="entry name" value="TruA/RsuA/RluB/E/F_N"/>
</dbReference>
<dbReference type="SMART" id="SM00363">
    <property type="entry name" value="S4"/>
    <property type="match status" value="1"/>
</dbReference>
<dbReference type="FunFam" id="3.30.70.1560:FF:000001">
    <property type="entry name" value="Pseudouridine synthase"/>
    <property type="match status" value="1"/>
</dbReference>
<comment type="function">
    <text evidence="6">Responsible for synthesis of pseudouridine from uracil-2605 in 23S ribosomal RNA.</text>
</comment>
<feature type="compositionally biased region" description="Basic and acidic residues" evidence="9">
    <location>
        <begin position="304"/>
        <end position="319"/>
    </location>
</feature>
<evidence type="ECO:0000313" key="11">
    <source>
        <dbReference type="EMBL" id="OBX87168.1"/>
    </source>
</evidence>
<evidence type="ECO:0000259" key="10">
    <source>
        <dbReference type="SMART" id="SM00363"/>
    </source>
</evidence>
<keyword evidence="2" id="KW-0698">rRNA processing</keyword>
<evidence type="ECO:0000313" key="14">
    <source>
        <dbReference type="Proteomes" id="UP000594834"/>
    </source>
</evidence>
<dbReference type="NCBIfam" id="NF007976">
    <property type="entry name" value="PRK10700.1"/>
    <property type="match status" value="1"/>
</dbReference>
<dbReference type="CDD" id="cd00165">
    <property type="entry name" value="S4"/>
    <property type="match status" value="1"/>
</dbReference>
<name>A0A1B8QS45_MORNO</name>
<evidence type="ECO:0000256" key="3">
    <source>
        <dbReference type="ARBA" id="ARBA00022884"/>
    </source>
</evidence>
<evidence type="ECO:0000256" key="6">
    <source>
        <dbReference type="ARBA" id="ARBA00037383"/>
    </source>
</evidence>
<dbReference type="EMBL" id="LXTW01000003">
    <property type="protein sequence ID" value="OBX87168.1"/>
    <property type="molecule type" value="Genomic_DNA"/>
</dbReference>
<dbReference type="GO" id="GO:0000455">
    <property type="term" value="P:enzyme-directed rRNA pseudouridine synthesis"/>
    <property type="evidence" value="ECO:0007669"/>
    <property type="project" value="UniProtKB-ARBA"/>
</dbReference>
<feature type="compositionally biased region" description="Basic and acidic residues" evidence="9">
    <location>
        <begin position="7"/>
        <end position="20"/>
    </location>
</feature>
<evidence type="ECO:0000313" key="13">
    <source>
        <dbReference type="Proteomes" id="UP000092575"/>
    </source>
</evidence>
<dbReference type="EMBL" id="CP065728">
    <property type="protein sequence ID" value="QPT44215.1"/>
    <property type="molecule type" value="Genomic_DNA"/>
</dbReference>
<dbReference type="SUPFAM" id="SSF55120">
    <property type="entry name" value="Pseudouridine synthase"/>
    <property type="match status" value="1"/>
</dbReference>
<feature type="region of interest" description="Disordered" evidence="9">
    <location>
        <begin position="266"/>
        <end position="319"/>
    </location>
</feature>
<dbReference type="PROSITE" id="PS50889">
    <property type="entry name" value="S4"/>
    <property type="match status" value="1"/>
</dbReference>
<accession>A0A1B8QS45</accession>
<evidence type="ECO:0000256" key="9">
    <source>
        <dbReference type="SAM" id="MobiDB-lite"/>
    </source>
</evidence>
<evidence type="ECO:0000256" key="4">
    <source>
        <dbReference type="ARBA" id="ARBA00023235"/>
    </source>
</evidence>
<dbReference type="Pfam" id="PF01479">
    <property type="entry name" value="S4"/>
    <property type="match status" value="1"/>
</dbReference>
<evidence type="ECO:0000256" key="2">
    <source>
        <dbReference type="ARBA" id="ARBA00022552"/>
    </source>
</evidence>
<dbReference type="NCBIfam" id="TIGR00093">
    <property type="entry name" value="pseudouridine synthase"/>
    <property type="match status" value="1"/>
</dbReference>
<dbReference type="PANTHER" id="PTHR47683">
    <property type="entry name" value="PSEUDOURIDINE SYNTHASE FAMILY PROTEIN-RELATED"/>
    <property type="match status" value="1"/>
</dbReference>
<proteinExistence type="inferred from homology"/>
<dbReference type="InterPro" id="IPR050343">
    <property type="entry name" value="RsuA_PseudoU_synthase"/>
</dbReference>
<sequence>MNAPHIKSVDTHTDTTKPQGEKLQKLLARMGLGSRRQLEQIIKAGRISINTKTATLGDRANVSDEIRVDGRLVRLRAEREKRRRIIAYYKPEGEICSMSDPEGRPTVFDRLPKLTGDRWVMVGRLDINSSGLLLFTNDGELAHRLMHPSGEVVREYAVRVLGEVTPEIAKNLTCGVELDDGMARFDDIKEGGGMGVNKWYHVSIKEGRKREVRRMFESQELKVSRLIRTRYGTMTLPKELKTGRFIELDAKAIDALVLSVGLRSRQGTGLGTSAKQKQARIHKKPLPARETRQQRTQKGKSGRKRADDRQGVSESSEHKGRWVAAFGKSKFYKV</sequence>
<feature type="compositionally biased region" description="Basic residues" evidence="9">
    <location>
        <begin position="277"/>
        <end position="286"/>
    </location>
</feature>
<dbReference type="Gene3D" id="3.30.70.580">
    <property type="entry name" value="Pseudouridine synthase I, catalytic domain, N-terminal subdomain"/>
    <property type="match status" value="1"/>
</dbReference>
<dbReference type="Gene3D" id="3.30.70.1560">
    <property type="entry name" value="Alpha-L RNA-binding motif"/>
    <property type="match status" value="1"/>
</dbReference>
<reference evidence="11 13" key="1">
    <citation type="submission" date="2016-05" db="EMBL/GenBank/DDBJ databases">
        <title>Draft genome sequence of Moraxella nonliquefaciens CCUG 348T.</title>
        <authorList>
            <person name="Salva-Serra F."/>
            <person name="Engstrom-Jakobsson H."/>
            <person name="Thorell K."/>
            <person name="Gonzales-Siles L."/>
            <person name="Karlsson R."/>
            <person name="Boulund F."/>
            <person name="Engstrand L."/>
            <person name="Kristiansson E."/>
            <person name="Moore E."/>
        </authorList>
    </citation>
    <scope>NUCLEOTIDE SEQUENCE [LARGE SCALE GENOMIC DNA]</scope>
    <source>
        <strain evidence="11 13">CCUG 348</strain>
    </source>
</reference>
<comment type="catalytic activity">
    <reaction evidence="5">
        <text>uridine(2605) in 23S rRNA = pseudouridine(2605) in 23S rRNA</text>
        <dbReference type="Rhea" id="RHEA:42520"/>
        <dbReference type="Rhea" id="RHEA-COMP:10095"/>
        <dbReference type="Rhea" id="RHEA-COMP:10096"/>
        <dbReference type="ChEBI" id="CHEBI:65314"/>
        <dbReference type="ChEBI" id="CHEBI:65315"/>
        <dbReference type="EC" id="5.4.99.22"/>
    </reaction>
</comment>
<evidence type="ECO:0000256" key="5">
    <source>
        <dbReference type="ARBA" id="ARBA00036944"/>
    </source>
</evidence>
<dbReference type="Gene3D" id="3.10.290.10">
    <property type="entry name" value="RNA-binding S4 domain"/>
    <property type="match status" value="1"/>
</dbReference>
<keyword evidence="4 8" id="KW-0413">Isomerase</keyword>
<dbReference type="Proteomes" id="UP000092575">
    <property type="component" value="Unassembled WGS sequence"/>
</dbReference>
<dbReference type="InterPro" id="IPR002942">
    <property type="entry name" value="S4_RNA-bd"/>
</dbReference>
<evidence type="ECO:0000256" key="8">
    <source>
        <dbReference type="RuleBase" id="RU003887"/>
    </source>
</evidence>
<dbReference type="FunFam" id="3.10.290.10:FF:000003">
    <property type="entry name" value="Pseudouridine synthase"/>
    <property type="match status" value="1"/>
</dbReference>
<dbReference type="InterPro" id="IPR042092">
    <property type="entry name" value="PsdUridine_s_RsuA/RluB/E/F_cat"/>
</dbReference>
<dbReference type="GO" id="GO:0005829">
    <property type="term" value="C:cytosol"/>
    <property type="evidence" value="ECO:0007669"/>
    <property type="project" value="UniProtKB-ARBA"/>
</dbReference>
<dbReference type="InterPro" id="IPR018496">
    <property type="entry name" value="PsdUridine_synth_RsuA/RluB_CS"/>
</dbReference>
<reference evidence="12 14" key="2">
    <citation type="submission" date="2020-12" db="EMBL/GenBank/DDBJ databases">
        <title>FDA dAtabase for Regulatory Grade micrObial Sequences (FDA-ARGOS): Supporting development and validation of Infectious Disease Dx tests.</title>
        <authorList>
            <person name="Sproer C."/>
            <person name="Gronow S."/>
            <person name="Severitt S."/>
            <person name="Schroder I."/>
            <person name="Tallon L."/>
            <person name="Sadzewicz L."/>
            <person name="Zhao X."/>
            <person name="Boylan J."/>
            <person name="Ott S."/>
            <person name="Bowen H."/>
            <person name="Vavikolanu K."/>
            <person name="Mehta A."/>
            <person name="Aluvathingal J."/>
            <person name="Nadendla S."/>
            <person name="Lowell S."/>
            <person name="Myers T."/>
            <person name="Yan Y."/>
            <person name="Sichtig H."/>
        </authorList>
    </citation>
    <scope>NUCLEOTIDE SEQUENCE [LARGE SCALE GENOMIC DNA]</scope>
    <source>
        <strain evidence="12 14">FDAARGOS_869</strain>
    </source>
</reference>
<dbReference type="InterPro" id="IPR000748">
    <property type="entry name" value="PsdUridine_synth_RsuA/RluB/E/F"/>
</dbReference>
<dbReference type="RefSeq" id="WP_067007122.1">
    <property type="nucleotide sequence ID" value="NZ_CP065728.1"/>
</dbReference>
<dbReference type="Pfam" id="PF00849">
    <property type="entry name" value="PseudoU_synth_2"/>
    <property type="match status" value="1"/>
</dbReference>
<dbReference type="InterPro" id="IPR006145">
    <property type="entry name" value="PsdUridine_synth_RsuA/RluA"/>
</dbReference>
<dbReference type="STRING" id="478.A7456_08450"/>
<feature type="compositionally biased region" description="Polar residues" evidence="9">
    <location>
        <begin position="266"/>
        <end position="276"/>
    </location>
</feature>